<dbReference type="RefSeq" id="WP_255924498.1">
    <property type="nucleotide sequence ID" value="NZ_JANFNH010000001.1"/>
</dbReference>
<reference evidence="2 3" key="1">
    <citation type="submission" date="2022-06" db="EMBL/GenBank/DDBJ databases">
        <title>Draft genome sequence of type strain Streptomyces rubrisoli DSM 42083.</title>
        <authorList>
            <person name="Duangmal K."/>
            <person name="Klaysubun C."/>
        </authorList>
    </citation>
    <scope>NUCLEOTIDE SEQUENCE [LARGE SCALE GENOMIC DNA]</scope>
    <source>
        <strain evidence="2 3">DSM 42083</strain>
    </source>
</reference>
<feature type="transmembrane region" description="Helical" evidence="1">
    <location>
        <begin position="95"/>
        <end position="114"/>
    </location>
</feature>
<keyword evidence="1" id="KW-0812">Transmembrane</keyword>
<dbReference type="EMBL" id="JANFNH010000001">
    <property type="protein sequence ID" value="MCQ4040548.1"/>
    <property type="molecule type" value="Genomic_DNA"/>
</dbReference>
<keyword evidence="1" id="KW-0472">Membrane</keyword>
<evidence type="ECO:0000313" key="2">
    <source>
        <dbReference type="EMBL" id="MCQ4040548.1"/>
    </source>
</evidence>
<proteinExistence type="predicted"/>
<protein>
    <submittedName>
        <fullName evidence="2">Uncharacterized protein</fullName>
    </submittedName>
</protein>
<keyword evidence="1" id="KW-1133">Transmembrane helix</keyword>
<dbReference type="Proteomes" id="UP001206206">
    <property type="component" value="Unassembled WGS sequence"/>
</dbReference>
<organism evidence="2 3">
    <name type="scientific">Streptantibioticus rubrisoli</name>
    <dbReference type="NCBI Taxonomy" id="1387313"/>
    <lineage>
        <taxon>Bacteria</taxon>
        <taxon>Bacillati</taxon>
        <taxon>Actinomycetota</taxon>
        <taxon>Actinomycetes</taxon>
        <taxon>Kitasatosporales</taxon>
        <taxon>Streptomycetaceae</taxon>
        <taxon>Streptantibioticus</taxon>
    </lineage>
</organism>
<feature type="transmembrane region" description="Helical" evidence="1">
    <location>
        <begin position="69"/>
        <end position="89"/>
    </location>
</feature>
<feature type="transmembrane region" description="Helical" evidence="1">
    <location>
        <begin position="33"/>
        <end position="49"/>
    </location>
</feature>
<feature type="transmembrane region" description="Helical" evidence="1">
    <location>
        <begin position="121"/>
        <end position="148"/>
    </location>
</feature>
<name>A0ABT1P823_9ACTN</name>
<evidence type="ECO:0000313" key="3">
    <source>
        <dbReference type="Proteomes" id="UP001206206"/>
    </source>
</evidence>
<comment type="caution">
    <text evidence="2">The sequence shown here is derived from an EMBL/GenBank/DDBJ whole genome shotgun (WGS) entry which is preliminary data.</text>
</comment>
<keyword evidence="3" id="KW-1185">Reference proteome</keyword>
<accession>A0ABT1P823</accession>
<evidence type="ECO:0000256" key="1">
    <source>
        <dbReference type="SAM" id="Phobius"/>
    </source>
</evidence>
<sequence>MTREQITRLIGGAFGLVFVEVDAGALPSPASVALRVLAVAAFLGLAVALRRARPAGSSGAGRFGREYWLVVALEVVAGVAGIVVIKAALHAPQATVAWISFVVGLHFLGLAVVWRRPRLHWLAAGLTACGAAGLALAGCGCPAAAIAATAGVVPGRCCSARCGGVSSRRPRKV</sequence>
<gene>
    <name evidence="2" type="ORF">NON19_00570</name>
</gene>